<comment type="pathway">
    <text evidence="3 18">Phospholipid metabolism; CDP-diacylglycerol biosynthesis; CDP-diacylglycerol from sn-glycerol 3-phosphate: step 3/3.</text>
</comment>
<dbReference type="GO" id="GO:0016024">
    <property type="term" value="P:CDP-diacylglycerol biosynthetic process"/>
    <property type="evidence" value="ECO:0007669"/>
    <property type="project" value="UniProtKB-UniPathway"/>
</dbReference>
<keyword evidence="8" id="KW-1003">Cell membrane</keyword>
<feature type="transmembrane region" description="Helical" evidence="19">
    <location>
        <begin position="51"/>
        <end position="69"/>
    </location>
</feature>
<keyword evidence="21" id="KW-1185">Reference proteome</keyword>
<evidence type="ECO:0000256" key="17">
    <source>
        <dbReference type="ARBA" id="ARBA00023264"/>
    </source>
</evidence>
<comment type="catalytic activity">
    <reaction evidence="1 18">
        <text>a 1,2-diacyl-sn-glycero-3-phosphate + CTP + H(+) = a CDP-1,2-diacyl-sn-glycerol + diphosphate</text>
        <dbReference type="Rhea" id="RHEA:16229"/>
        <dbReference type="ChEBI" id="CHEBI:15378"/>
        <dbReference type="ChEBI" id="CHEBI:33019"/>
        <dbReference type="ChEBI" id="CHEBI:37563"/>
        <dbReference type="ChEBI" id="CHEBI:58332"/>
        <dbReference type="ChEBI" id="CHEBI:58608"/>
        <dbReference type="EC" id="2.7.7.41"/>
    </reaction>
</comment>
<dbReference type="Pfam" id="PF01148">
    <property type="entry name" value="CTP_transf_1"/>
    <property type="match status" value="1"/>
</dbReference>
<evidence type="ECO:0000256" key="4">
    <source>
        <dbReference type="ARBA" id="ARBA00005189"/>
    </source>
</evidence>
<keyword evidence="10 18" id="KW-0808">Transferase</keyword>
<feature type="transmembrane region" description="Helical" evidence="19">
    <location>
        <begin position="208"/>
        <end position="226"/>
    </location>
</feature>
<evidence type="ECO:0000256" key="12">
    <source>
        <dbReference type="ARBA" id="ARBA00022695"/>
    </source>
</evidence>
<evidence type="ECO:0000313" key="21">
    <source>
        <dbReference type="Proteomes" id="UP000515480"/>
    </source>
</evidence>
<evidence type="ECO:0000256" key="3">
    <source>
        <dbReference type="ARBA" id="ARBA00005119"/>
    </source>
</evidence>
<dbReference type="PANTHER" id="PTHR46382">
    <property type="entry name" value="PHOSPHATIDATE CYTIDYLYLTRANSFERASE"/>
    <property type="match status" value="1"/>
</dbReference>
<dbReference type="GO" id="GO:0005886">
    <property type="term" value="C:plasma membrane"/>
    <property type="evidence" value="ECO:0007669"/>
    <property type="project" value="UniProtKB-SubCell"/>
</dbReference>
<evidence type="ECO:0000256" key="6">
    <source>
        <dbReference type="ARBA" id="ARBA00012487"/>
    </source>
</evidence>
<evidence type="ECO:0000256" key="19">
    <source>
        <dbReference type="SAM" id="Phobius"/>
    </source>
</evidence>
<sequence length="273" mass="28587">MITRIISGTIGIVLAAYVIQQGGTTFSIAGAVLAVLAWFEFTRAFSHRGGNPTLFSGLLGIGGMLYGAYLGQLDIILLAMTASTVLALLTSVILRGDVSVPDVGISVAGIAYIGLPFAHLVMLRNLTGGTYVTPIETFSLGAAMVWVMFIGTWASDSFAYFAGRAFGSHKLAPAISPNKTIEGFLGGLVGTIAAVAGLGYVLDMPLPQMAGLGAAIAILGTLGDLVESLMKRHTGIKDSGAIIPGHGGIWDRFDSVLFTAPLVYYYTIYFVLR</sequence>
<comment type="pathway">
    <text evidence="4">Lipid metabolism.</text>
</comment>
<keyword evidence="14" id="KW-0443">Lipid metabolism</keyword>
<keyword evidence="12 18" id="KW-0548">Nucleotidyltransferase</keyword>
<keyword evidence="13 19" id="KW-1133">Transmembrane helix</keyword>
<feature type="transmembrane region" description="Helical" evidence="19">
    <location>
        <begin position="75"/>
        <end position="94"/>
    </location>
</feature>
<keyword evidence="9" id="KW-0444">Lipid biosynthesis</keyword>
<reference evidence="20 21" key="1">
    <citation type="submission" date="2020-07" db="EMBL/GenBank/DDBJ databases">
        <title>Complete genome and description of Selenomonas timonensis sp. nov., a new bacterium isolated from a gingivitis subject.</title>
        <authorList>
            <person name="Antezack A."/>
        </authorList>
    </citation>
    <scope>NUCLEOTIDE SEQUENCE [LARGE SCALE GENOMIC DNA]</scope>
    <source>
        <strain evidence="20 21">Marseille-Q3039</strain>
    </source>
</reference>
<evidence type="ECO:0000256" key="10">
    <source>
        <dbReference type="ARBA" id="ARBA00022679"/>
    </source>
</evidence>
<evidence type="ECO:0000256" key="8">
    <source>
        <dbReference type="ARBA" id="ARBA00022475"/>
    </source>
</evidence>
<dbReference type="UniPathway" id="UPA00557">
    <property type="reaction ID" value="UER00614"/>
</dbReference>
<evidence type="ECO:0000313" key="20">
    <source>
        <dbReference type="EMBL" id="QNH53592.1"/>
    </source>
</evidence>
<keyword evidence="11 18" id="KW-0812">Transmembrane</keyword>
<feature type="transmembrane region" description="Helical" evidence="19">
    <location>
        <begin position="183"/>
        <end position="202"/>
    </location>
</feature>
<feature type="transmembrane region" description="Helical" evidence="19">
    <location>
        <begin position="143"/>
        <end position="162"/>
    </location>
</feature>
<dbReference type="EC" id="2.7.7.41" evidence="6 18"/>
<comment type="subcellular location">
    <subcellularLocation>
        <location evidence="2">Cell membrane</location>
        <topology evidence="2">Multi-pass membrane protein</topology>
    </subcellularLocation>
</comment>
<dbReference type="KEGG" id="stim:H1B31_06735"/>
<evidence type="ECO:0000256" key="14">
    <source>
        <dbReference type="ARBA" id="ARBA00023098"/>
    </source>
</evidence>
<organism evidence="20 21">
    <name type="scientific">Selenomonas timonae</name>
    <dbReference type="NCBI Taxonomy" id="2754044"/>
    <lineage>
        <taxon>Bacteria</taxon>
        <taxon>Bacillati</taxon>
        <taxon>Bacillota</taxon>
        <taxon>Negativicutes</taxon>
        <taxon>Selenomonadales</taxon>
        <taxon>Selenomonadaceae</taxon>
        <taxon>Selenomonas</taxon>
    </lineage>
</organism>
<evidence type="ECO:0000256" key="5">
    <source>
        <dbReference type="ARBA" id="ARBA00010185"/>
    </source>
</evidence>
<name>A0A7G7VHJ9_9FIRM</name>
<evidence type="ECO:0000256" key="13">
    <source>
        <dbReference type="ARBA" id="ARBA00022989"/>
    </source>
</evidence>
<feature type="transmembrane region" description="Helical" evidence="19">
    <location>
        <begin position="103"/>
        <end position="123"/>
    </location>
</feature>
<dbReference type="EMBL" id="CP060204">
    <property type="protein sequence ID" value="QNH53592.1"/>
    <property type="molecule type" value="Genomic_DNA"/>
</dbReference>
<dbReference type="RefSeq" id="WP_185979768.1">
    <property type="nucleotide sequence ID" value="NZ_CP060204.1"/>
</dbReference>
<accession>A0A7G7VHJ9</accession>
<gene>
    <name evidence="20" type="ORF">H1B31_06735</name>
</gene>
<dbReference type="Proteomes" id="UP000515480">
    <property type="component" value="Chromosome"/>
</dbReference>
<evidence type="ECO:0000256" key="7">
    <source>
        <dbReference type="ARBA" id="ARBA00019373"/>
    </source>
</evidence>
<dbReference type="PANTHER" id="PTHR46382:SF1">
    <property type="entry name" value="PHOSPHATIDATE CYTIDYLYLTRANSFERASE"/>
    <property type="match status" value="1"/>
</dbReference>
<evidence type="ECO:0000256" key="15">
    <source>
        <dbReference type="ARBA" id="ARBA00023136"/>
    </source>
</evidence>
<evidence type="ECO:0000256" key="16">
    <source>
        <dbReference type="ARBA" id="ARBA00023209"/>
    </source>
</evidence>
<evidence type="ECO:0000256" key="11">
    <source>
        <dbReference type="ARBA" id="ARBA00022692"/>
    </source>
</evidence>
<keyword evidence="17" id="KW-1208">Phospholipid metabolism</keyword>
<dbReference type="PROSITE" id="PS01315">
    <property type="entry name" value="CDS"/>
    <property type="match status" value="1"/>
</dbReference>
<evidence type="ECO:0000256" key="2">
    <source>
        <dbReference type="ARBA" id="ARBA00004651"/>
    </source>
</evidence>
<dbReference type="AlphaFoldDB" id="A0A7G7VHJ9"/>
<evidence type="ECO:0000256" key="18">
    <source>
        <dbReference type="RuleBase" id="RU003938"/>
    </source>
</evidence>
<evidence type="ECO:0000256" key="1">
    <source>
        <dbReference type="ARBA" id="ARBA00001698"/>
    </source>
</evidence>
<evidence type="ECO:0000256" key="9">
    <source>
        <dbReference type="ARBA" id="ARBA00022516"/>
    </source>
</evidence>
<comment type="similarity">
    <text evidence="5 18">Belongs to the CDS family.</text>
</comment>
<protein>
    <recommendedName>
        <fullName evidence="7 18">Phosphatidate cytidylyltransferase</fullName>
        <ecNumber evidence="6 18">2.7.7.41</ecNumber>
    </recommendedName>
</protein>
<keyword evidence="16" id="KW-0594">Phospholipid biosynthesis</keyword>
<proteinExistence type="inferred from homology"/>
<dbReference type="GO" id="GO:0004605">
    <property type="term" value="F:phosphatidate cytidylyltransferase activity"/>
    <property type="evidence" value="ECO:0007669"/>
    <property type="project" value="UniProtKB-EC"/>
</dbReference>
<feature type="transmembrane region" description="Helical" evidence="19">
    <location>
        <begin position="12"/>
        <end position="39"/>
    </location>
</feature>
<keyword evidence="15 19" id="KW-0472">Membrane</keyword>
<dbReference type="InterPro" id="IPR000374">
    <property type="entry name" value="PC_trans"/>
</dbReference>